<protein>
    <recommendedName>
        <fullName evidence="3">histidine kinase</fullName>
        <ecNumber evidence="3">2.7.13.3</ecNumber>
    </recommendedName>
</protein>
<evidence type="ECO:0000256" key="10">
    <source>
        <dbReference type="ARBA" id="ARBA00023012"/>
    </source>
</evidence>
<evidence type="ECO:0000256" key="8">
    <source>
        <dbReference type="ARBA" id="ARBA00022777"/>
    </source>
</evidence>
<dbReference type="InterPro" id="IPR003594">
    <property type="entry name" value="HATPase_dom"/>
</dbReference>
<evidence type="ECO:0000259" key="13">
    <source>
        <dbReference type="PROSITE" id="PS50109"/>
    </source>
</evidence>
<evidence type="ECO:0000256" key="9">
    <source>
        <dbReference type="ARBA" id="ARBA00022840"/>
    </source>
</evidence>
<keyword evidence="7" id="KW-0547">Nucleotide-binding</keyword>
<dbReference type="EMBL" id="BBLT01000001">
    <property type="protein sequence ID" value="GAL83147.1"/>
    <property type="molecule type" value="Genomic_DNA"/>
</dbReference>
<dbReference type="InterPro" id="IPR036890">
    <property type="entry name" value="HATPase_C_sf"/>
</dbReference>
<comment type="caution">
    <text evidence="15">The sequence shown here is derived from an EMBL/GenBank/DDBJ whole genome shotgun (WGS) entry which is preliminary data.</text>
</comment>
<evidence type="ECO:0000259" key="14">
    <source>
        <dbReference type="PROSITE" id="PS50110"/>
    </source>
</evidence>
<keyword evidence="4" id="KW-1003">Cell membrane</keyword>
<keyword evidence="5 12" id="KW-0597">Phosphoprotein</keyword>
<dbReference type="Pfam" id="PF02518">
    <property type="entry name" value="HATPase_c"/>
    <property type="match status" value="1"/>
</dbReference>
<dbReference type="Gene3D" id="3.30.565.10">
    <property type="entry name" value="Histidine kinase-like ATPase, C-terminal domain"/>
    <property type="match status" value="1"/>
</dbReference>
<dbReference type="GO" id="GO:0000155">
    <property type="term" value="F:phosphorelay sensor kinase activity"/>
    <property type="evidence" value="ECO:0007669"/>
    <property type="project" value="InterPro"/>
</dbReference>
<proteinExistence type="predicted"/>
<dbReference type="PROSITE" id="PS50109">
    <property type="entry name" value="HIS_KIN"/>
    <property type="match status" value="1"/>
</dbReference>
<dbReference type="Proteomes" id="UP000030185">
    <property type="component" value="Unassembled WGS sequence"/>
</dbReference>
<dbReference type="GO" id="GO:0000156">
    <property type="term" value="F:phosphorelay response regulator activity"/>
    <property type="evidence" value="ECO:0007669"/>
    <property type="project" value="TreeGrafter"/>
</dbReference>
<dbReference type="GO" id="GO:0005886">
    <property type="term" value="C:plasma membrane"/>
    <property type="evidence" value="ECO:0007669"/>
    <property type="project" value="UniProtKB-SubCell"/>
</dbReference>
<organism evidence="15 16">
    <name type="scientific">Sporocytophaga myxococcoides</name>
    <dbReference type="NCBI Taxonomy" id="153721"/>
    <lineage>
        <taxon>Bacteria</taxon>
        <taxon>Pseudomonadati</taxon>
        <taxon>Bacteroidota</taxon>
        <taxon>Cytophagia</taxon>
        <taxon>Cytophagales</taxon>
        <taxon>Cytophagaceae</taxon>
        <taxon>Sporocytophaga</taxon>
    </lineage>
</organism>
<evidence type="ECO:0000256" key="7">
    <source>
        <dbReference type="ARBA" id="ARBA00022741"/>
    </source>
</evidence>
<dbReference type="PRINTS" id="PR00344">
    <property type="entry name" value="BCTRLSENSOR"/>
</dbReference>
<dbReference type="SUPFAM" id="SSF52172">
    <property type="entry name" value="CheY-like"/>
    <property type="match status" value="1"/>
</dbReference>
<evidence type="ECO:0000256" key="2">
    <source>
        <dbReference type="ARBA" id="ARBA00004236"/>
    </source>
</evidence>
<evidence type="ECO:0000256" key="1">
    <source>
        <dbReference type="ARBA" id="ARBA00000085"/>
    </source>
</evidence>
<dbReference type="AlphaFoldDB" id="A0A098L978"/>
<gene>
    <name evidence="15" type="ORF">MYP_373</name>
</gene>
<evidence type="ECO:0000256" key="5">
    <source>
        <dbReference type="ARBA" id="ARBA00022553"/>
    </source>
</evidence>
<keyword evidence="8 15" id="KW-0418">Kinase</keyword>
<evidence type="ECO:0000313" key="16">
    <source>
        <dbReference type="Proteomes" id="UP000030185"/>
    </source>
</evidence>
<dbReference type="FunFam" id="3.30.565.10:FF:000023">
    <property type="entry name" value="PAS domain-containing sensor histidine kinase"/>
    <property type="match status" value="1"/>
</dbReference>
<dbReference type="InterPro" id="IPR001789">
    <property type="entry name" value="Sig_transdc_resp-reg_receiver"/>
</dbReference>
<evidence type="ECO:0000313" key="15">
    <source>
        <dbReference type="EMBL" id="GAL83147.1"/>
    </source>
</evidence>
<feature type="modified residue" description="4-aspartylphosphate" evidence="12">
    <location>
        <position position="55"/>
    </location>
</feature>
<dbReference type="eggNOG" id="COG3437">
    <property type="taxonomic scope" value="Bacteria"/>
</dbReference>
<dbReference type="PROSITE" id="PS50110">
    <property type="entry name" value="RESPONSE_REGULATORY"/>
    <property type="match status" value="1"/>
</dbReference>
<dbReference type="RefSeq" id="WP_045457609.1">
    <property type="nucleotide sequence ID" value="NZ_BBLT01000001.1"/>
</dbReference>
<dbReference type="STRING" id="153721.MYP_373"/>
<dbReference type="SMART" id="SM00448">
    <property type="entry name" value="REC"/>
    <property type="match status" value="1"/>
</dbReference>
<dbReference type="GO" id="GO:0007234">
    <property type="term" value="P:osmosensory signaling via phosphorelay pathway"/>
    <property type="evidence" value="ECO:0007669"/>
    <property type="project" value="TreeGrafter"/>
</dbReference>
<dbReference type="GO" id="GO:0005524">
    <property type="term" value="F:ATP binding"/>
    <property type="evidence" value="ECO:0007669"/>
    <property type="project" value="UniProtKB-KW"/>
</dbReference>
<dbReference type="InterPro" id="IPR011006">
    <property type="entry name" value="CheY-like_superfamily"/>
</dbReference>
<dbReference type="Gene3D" id="3.40.50.2300">
    <property type="match status" value="1"/>
</dbReference>
<keyword evidence="16" id="KW-1185">Reference proteome</keyword>
<dbReference type="eggNOG" id="COG4251">
    <property type="taxonomic scope" value="Bacteria"/>
</dbReference>
<evidence type="ECO:0000256" key="11">
    <source>
        <dbReference type="ARBA" id="ARBA00023136"/>
    </source>
</evidence>
<evidence type="ECO:0000256" key="12">
    <source>
        <dbReference type="PROSITE-ProRule" id="PRU00169"/>
    </source>
</evidence>
<dbReference type="InterPro" id="IPR050351">
    <property type="entry name" value="BphY/WalK/GraS-like"/>
</dbReference>
<keyword evidence="10" id="KW-0902">Two-component regulatory system</keyword>
<dbReference type="GO" id="GO:0030295">
    <property type="term" value="F:protein kinase activator activity"/>
    <property type="evidence" value="ECO:0007669"/>
    <property type="project" value="TreeGrafter"/>
</dbReference>
<dbReference type="InterPro" id="IPR004358">
    <property type="entry name" value="Sig_transdc_His_kin-like_C"/>
</dbReference>
<feature type="domain" description="Histidine kinase" evidence="13">
    <location>
        <begin position="159"/>
        <end position="373"/>
    </location>
</feature>
<name>A0A098L978_9BACT</name>
<keyword evidence="9" id="KW-0067">ATP-binding</keyword>
<dbReference type="EC" id="2.7.13.3" evidence="3"/>
<comment type="subcellular location">
    <subcellularLocation>
        <location evidence="2">Cell membrane</location>
    </subcellularLocation>
</comment>
<dbReference type="Gene3D" id="1.10.287.130">
    <property type="match status" value="1"/>
</dbReference>
<accession>A0A098L978</accession>
<dbReference type="SMART" id="SM00388">
    <property type="entry name" value="HisKA"/>
    <property type="match status" value="1"/>
</dbReference>
<sequence length="374" mass="42707">MFSKPKILIVDDKQENLIALETVLRDLDVEIIRATSGNEALKQTLNHDFSLALIDIQMPEMDGYELAAILREDEKTASLPFIFISGIYTDHVNVFKGYDRGAFSFITKPFQPEILINKVKLFIGIYHHEYMLKRLNDDLERKNEELRIVNKELEAFTYSVSHDLRAPLRVINGYSQIILKEHADVVDEEVKRLLNIVGSNVKKMGDLIDNLLSFSKIGKREVNKDVVNMDLLVKSCIEEMKATHEGKKVNWIIAPLHPCFGDSHLLNQVMINFLSNAVKYSSKKEQPIVEITSDIKGEEVIYSIKDNGVGFDMKYYKKLFGVFQRLHRATEFEGTGVGLAIIQRIVMKHHGRVWAESSMDNGANFFFSVPAVNL</sequence>
<dbReference type="PANTHER" id="PTHR42878:SF15">
    <property type="entry name" value="BACTERIOPHYTOCHROME"/>
    <property type="match status" value="1"/>
</dbReference>
<keyword evidence="6" id="KW-0808">Transferase</keyword>
<keyword evidence="11" id="KW-0472">Membrane</keyword>
<reference evidence="15 16" key="1">
    <citation type="submission" date="2014-09" db="EMBL/GenBank/DDBJ databases">
        <title>Sporocytophaga myxococcoides PG-01 genome sequencing.</title>
        <authorList>
            <person name="Liu L."/>
            <person name="Gao P.J."/>
            <person name="Chen G.J."/>
            <person name="Wang L.S."/>
        </authorList>
    </citation>
    <scope>NUCLEOTIDE SEQUENCE [LARGE SCALE GENOMIC DNA]</scope>
    <source>
        <strain evidence="15 16">PG-01</strain>
    </source>
</reference>
<evidence type="ECO:0000256" key="4">
    <source>
        <dbReference type="ARBA" id="ARBA00022475"/>
    </source>
</evidence>
<dbReference type="CDD" id="cd00082">
    <property type="entry name" value="HisKA"/>
    <property type="match status" value="1"/>
</dbReference>
<dbReference type="InterPro" id="IPR003661">
    <property type="entry name" value="HisK_dim/P_dom"/>
</dbReference>
<comment type="catalytic activity">
    <reaction evidence="1">
        <text>ATP + protein L-histidine = ADP + protein N-phospho-L-histidine.</text>
        <dbReference type="EC" id="2.7.13.3"/>
    </reaction>
</comment>
<dbReference type="InterPro" id="IPR005467">
    <property type="entry name" value="His_kinase_dom"/>
</dbReference>
<dbReference type="SMART" id="SM00387">
    <property type="entry name" value="HATPase_c"/>
    <property type="match status" value="1"/>
</dbReference>
<feature type="domain" description="Response regulatory" evidence="14">
    <location>
        <begin position="6"/>
        <end position="123"/>
    </location>
</feature>
<evidence type="ECO:0000256" key="6">
    <source>
        <dbReference type="ARBA" id="ARBA00022679"/>
    </source>
</evidence>
<dbReference type="Pfam" id="PF00512">
    <property type="entry name" value="HisKA"/>
    <property type="match status" value="1"/>
</dbReference>
<dbReference type="OrthoDB" id="9766459at2"/>
<evidence type="ECO:0000256" key="3">
    <source>
        <dbReference type="ARBA" id="ARBA00012438"/>
    </source>
</evidence>
<dbReference type="PANTHER" id="PTHR42878">
    <property type="entry name" value="TWO-COMPONENT HISTIDINE KINASE"/>
    <property type="match status" value="1"/>
</dbReference>
<dbReference type="Pfam" id="PF00072">
    <property type="entry name" value="Response_reg"/>
    <property type="match status" value="1"/>
</dbReference>
<dbReference type="SUPFAM" id="SSF55874">
    <property type="entry name" value="ATPase domain of HSP90 chaperone/DNA topoisomerase II/histidine kinase"/>
    <property type="match status" value="1"/>
</dbReference>